<dbReference type="EnsemblPlants" id="Solyc05g013240.3.1">
    <property type="protein sequence ID" value="Solyc05g013240.3.1.1"/>
    <property type="gene ID" value="Solyc05g013240.3"/>
</dbReference>
<reference evidence="1" key="2">
    <citation type="submission" date="2019-01" db="UniProtKB">
        <authorList>
            <consortium name="EnsemblPlants"/>
        </authorList>
    </citation>
    <scope>IDENTIFICATION</scope>
    <source>
        <strain evidence="1">cv. Heinz 1706</strain>
    </source>
</reference>
<protein>
    <recommendedName>
        <fullName evidence="3">DUF538 domain-containing protein</fullName>
    </recommendedName>
</protein>
<dbReference type="STRING" id="4081.A0A3Q7GG46"/>
<dbReference type="OMA" id="MIEFHVG"/>
<organism evidence="1">
    <name type="scientific">Solanum lycopersicum</name>
    <name type="common">Tomato</name>
    <name type="synonym">Lycopersicon esculentum</name>
    <dbReference type="NCBI Taxonomy" id="4081"/>
    <lineage>
        <taxon>Eukaryota</taxon>
        <taxon>Viridiplantae</taxon>
        <taxon>Streptophyta</taxon>
        <taxon>Embryophyta</taxon>
        <taxon>Tracheophyta</taxon>
        <taxon>Spermatophyta</taxon>
        <taxon>Magnoliopsida</taxon>
        <taxon>eudicotyledons</taxon>
        <taxon>Gunneridae</taxon>
        <taxon>Pentapetalae</taxon>
        <taxon>asterids</taxon>
        <taxon>lamiids</taxon>
        <taxon>Solanales</taxon>
        <taxon>Solanaceae</taxon>
        <taxon>Solanoideae</taxon>
        <taxon>Solaneae</taxon>
        <taxon>Solanum</taxon>
        <taxon>Solanum subgen. Lycopersicon</taxon>
    </lineage>
</organism>
<dbReference type="AlphaFoldDB" id="A0A3Q7GG46"/>
<accession>A0A3Q7GG46</accession>
<keyword evidence="2" id="KW-1185">Reference proteome</keyword>
<dbReference type="InParanoid" id="A0A3Q7GG46"/>
<name>A0A3Q7GG46_SOLLC</name>
<dbReference type="SMR" id="A0A3Q7GG46"/>
<dbReference type="FunCoup" id="A0A3Q7GG46">
    <property type="interactions" value="375"/>
</dbReference>
<proteinExistence type="predicted"/>
<dbReference type="PANTHER" id="PTHR31676:SF96">
    <property type="entry name" value="EXPRESSED PROTEIN"/>
    <property type="match status" value="1"/>
</dbReference>
<evidence type="ECO:0000313" key="1">
    <source>
        <dbReference type="EnsemblPlants" id="Solyc05g013240.3.1.1"/>
    </source>
</evidence>
<dbReference type="InterPro" id="IPR007493">
    <property type="entry name" value="DUF538"/>
</dbReference>
<dbReference type="InterPro" id="IPR036758">
    <property type="entry name" value="At5g01610-like"/>
</dbReference>
<dbReference type="Gene3D" id="2.30.240.10">
    <property type="entry name" value="At5g01610-like"/>
    <property type="match status" value="1"/>
</dbReference>
<dbReference type="PANTHER" id="PTHR31676">
    <property type="entry name" value="T31J12.3 PROTEIN-RELATED"/>
    <property type="match status" value="1"/>
</dbReference>
<evidence type="ECO:0000313" key="2">
    <source>
        <dbReference type="Proteomes" id="UP000004994"/>
    </source>
</evidence>
<evidence type="ECO:0008006" key="3">
    <source>
        <dbReference type="Google" id="ProtNLM"/>
    </source>
</evidence>
<reference evidence="1" key="1">
    <citation type="journal article" date="2012" name="Nature">
        <title>The tomato genome sequence provides insights into fleshy fruit evolution.</title>
        <authorList>
            <consortium name="Tomato Genome Consortium"/>
        </authorList>
    </citation>
    <scope>NUCLEOTIDE SEQUENCE [LARGE SCALE GENOMIC DNA]</scope>
    <source>
        <strain evidence="1">cv. Heinz 1706</strain>
    </source>
</reference>
<dbReference type="SUPFAM" id="SSF141562">
    <property type="entry name" value="At5g01610-like"/>
    <property type="match status" value="1"/>
</dbReference>
<sequence>ILPLDWPIISCLSASIMALFSPKSELLFLFFFIFSLSFNLSHSNKYDDVHDLLPFYNLPKGLLPNNVKSYTVSTKDGSFTVQLTHPCYVQFQDQLVYYQKDIKGKLSYGSVSDVTGIQAKKLFVWVSVTGISVDDQSQMIEFHVGFLSEKLPAKEFENIPTCTNKIKGCQHSAFASI</sequence>
<dbReference type="Proteomes" id="UP000004994">
    <property type="component" value="Chromosome 5"/>
</dbReference>
<dbReference type="Pfam" id="PF04398">
    <property type="entry name" value="DUF538"/>
    <property type="match status" value="1"/>
</dbReference>
<dbReference type="Gramene" id="Solyc05g013240.3.1">
    <property type="protein sequence ID" value="Solyc05g013240.3.1.1"/>
    <property type="gene ID" value="Solyc05g013240.3"/>
</dbReference>